<gene>
    <name evidence="1" type="ORF">GCM10023195_87010</name>
</gene>
<sequence>MIQKVGQLVAAAVAMAMLVLGAVLLVGGSASAQKGAVVAASARVDAKPAPCTRCCLKMNPKTHRCAKYGYKKGKGKCQAKCK</sequence>
<proteinExistence type="predicted"/>
<evidence type="ECO:0000313" key="2">
    <source>
        <dbReference type="Proteomes" id="UP001500212"/>
    </source>
</evidence>
<evidence type="ECO:0000313" key="1">
    <source>
        <dbReference type="EMBL" id="GAA4619260.1"/>
    </source>
</evidence>
<reference evidence="2" key="1">
    <citation type="journal article" date="2019" name="Int. J. Syst. Evol. Microbiol.">
        <title>The Global Catalogue of Microorganisms (GCM) 10K type strain sequencing project: providing services to taxonomists for standard genome sequencing and annotation.</title>
        <authorList>
            <consortium name="The Broad Institute Genomics Platform"/>
            <consortium name="The Broad Institute Genome Sequencing Center for Infectious Disease"/>
            <person name="Wu L."/>
            <person name="Ma J."/>
        </authorList>
    </citation>
    <scope>NUCLEOTIDE SEQUENCE [LARGE SCALE GENOMIC DNA]</scope>
    <source>
        <strain evidence="2">JCM 17938</strain>
    </source>
</reference>
<name>A0ABP8U1N6_9ACTN</name>
<keyword evidence="2" id="KW-1185">Reference proteome</keyword>
<accession>A0ABP8U1N6</accession>
<organism evidence="1 2">
    <name type="scientific">Actinoallomurus liliacearum</name>
    <dbReference type="NCBI Taxonomy" id="1080073"/>
    <lineage>
        <taxon>Bacteria</taxon>
        <taxon>Bacillati</taxon>
        <taxon>Actinomycetota</taxon>
        <taxon>Actinomycetes</taxon>
        <taxon>Streptosporangiales</taxon>
        <taxon>Thermomonosporaceae</taxon>
        <taxon>Actinoallomurus</taxon>
    </lineage>
</organism>
<protein>
    <submittedName>
        <fullName evidence="1">Uncharacterized protein</fullName>
    </submittedName>
</protein>
<dbReference type="Proteomes" id="UP001500212">
    <property type="component" value="Unassembled WGS sequence"/>
</dbReference>
<dbReference type="EMBL" id="BAABHJ010000040">
    <property type="protein sequence ID" value="GAA4619260.1"/>
    <property type="molecule type" value="Genomic_DNA"/>
</dbReference>
<dbReference type="RefSeq" id="WP_345367374.1">
    <property type="nucleotide sequence ID" value="NZ_BAABHJ010000040.1"/>
</dbReference>
<comment type="caution">
    <text evidence="1">The sequence shown here is derived from an EMBL/GenBank/DDBJ whole genome shotgun (WGS) entry which is preliminary data.</text>
</comment>